<comment type="caution">
    <text evidence="8">The sequence shown here is derived from an EMBL/GenBank/DDBJ whole genome shotgun (WGS) entry which is preliminary data.</text>
</comment>
<dbReference type="EC" id="2.1.2.9" evidence="2 5"/>
<dbReference type="InterPro" id="IPR005793">
    <property type="entry name" value="Formyl_trans_C"/>
</dbReference>
<dbReference type="SUPFAM" id="SSF53328">
    <property type="entry name" value="Formyltransferase"/>
    <property type="match status" value="1"/>
</dbReference>
<dbReference type="InterPro" id="IPR005794">
    <property type="entry name" value="Fmt"/>
</dbReference>
<dbReference type="PANTHER" id="PTHR11138">
    <property type="entry name" value="METHIONYL-TRNA FORMYLTRANSFERASE"/>
    <property type="match status" value="1"/>
</dbReference>
<evidence type="ECO:0000256" key="2">
    <source>
        <dbReference type="ARBA" id="ARBA00012261"/>
    </source>
</evidence>
<evidence type="ECO:0000259" key="6">
    <source>
        <dbReference type="Pfam" id="PF00551"/>
    </source>
</evidence>
<dbReference type="PANTHER" id="PTHR11138:SF5">
    <property type="entry name" value="METHIONYL-TRNA FORMYLTRANSFERASE, MITOCHONDRIAL"/>
    <property type="match status" value="1"/>
</dbReference>
<evidence type="ECO:0000259" key="7">
    <source>
        <dbReference type="Pfam" id="PF02911"/>
    </source>
</evidence>
<dbReference type="Proteomes" id="UP001200430">
    <property type="component" value="Unassembled WGS sequence"/>
</dbReference>
<evidence type="ECO:0000256" key="5">
    <source>
        <dbReference type="HAMAP-Rule" id="MF_00182"/>
    </source>
</evidence>
<evidence type="ECO:0000313" key="9">
    <source>
        <dbReference type="Proteomes" id="UP001200430"/>
    </source>
</evidence>
<dbReference type="InterPro" id="IPR011034">
    <property type="entry name" value="Formyl_transferase-like_C_sf"/>
</dbReference>
<reference evidence="8 9" key="1">
    <citation type="submission" date="2022-01" db="EMBL/GenBank/DDBJ databases">
        <title>Dethiosulfovibrio faecalis sp. nov., a novel proteolytic, non-sulfur-reducing bacterium isolated from a marine aquaculture solid waste bioreactor.</title>
        <authorList>
            <person name="Grabowski S."/>
            <person name="Apolinario E."/>
            <person name="Schneider N."/>
            <person name="Marshall C.W."/>
            <person name="Sowers K.R."/>
        </authorList>
    </citation>
    <scope>NUCLEOTIDE SEQUENCE [LARGE SCALE GENOMIC DNA]</scope>
    <source>
        <strain evidence="8 9">DSM 12537</strain>
    </source>
</reference>
<dbReference type="InterPro" id="IPR036477">
    <property type="entry name" value="Formyl_transf_N_sf"/>
</dbReference>
<keyword evidence="3 5" id="KW-0808">Transferase</keyword>
<gene>
    <name evidence="5 8" type="primary">fmt</name>
    <name evidence="8" type="ORF">L2W38_04275</name>
</gene>
<protein>
    <recommendedName>
        <fullName evidence="2 5">Methionyl-tRNA formyltransferase</fullName>
        <ecNumber evidence="2 5">2.1.2.9</ecNumber>
    </recommendedName>
</protein>
<evidence type="ECO:0000256" key="3">
    <source>
        <dbReference type="ARBA" id="ARBA00022679"/>
    </source>
</evidence>
<accession>A0ABS9ELE4</accession>
<keyword evidence="9" id="KW-1185">Reference proteome</keyword>
<dbReference type="Pfam" id="PF00551">
    <property type="entry name" value="Formyl_trans_N"/>
    <property type="match status" value="1"/>
</dbReference>
<dbReference type="GO" id="GO:0004479">
    <property type="term" value="F:methionyl-tRNA formyltransferase activity"/>
    <property type="evidence" value="ECO:0007669"/>
    <property type="project" value="UniProtKB-EC"/>
</dbReference>
<dbReference type="Pfam" id="PF02911">
    <property type="entry name" value="Formyl_trans_C"/>
    <property type="match status" value="1"/>
</dbReference>
<evidence type="ECO:0000313" key="8">
    <source>
        <dbReference type="EMBL" id="MCF4142032.1"/>
    </source>
</evidence>
<comment type="function">
    <text evidence="5">Attaches a formyl group to the free amino group of methionyl-tRNA(fMet). The formyl group appears to play a dual role in the initiator identity of N-formylmethionyl-tRNA by promoting its recognition by IF2 and preventing the misappropriation of this tRNA by the elongation apparatus.</text>
</comment>
<dbReference type="CDD" id="cd08646">
    <property type="entry name" value="FMT_core_Met-tRNA-FMT_N"/>
    <property type="match status" value="1"/>
</dbReference>
<organism evidence="8 9">
    <name type="scientific">Dethiosulfovibrio marinus</name>
    <dbReference type="NCBI Taxonomy" id="133532"/>
    <lineage>
        <taxon>Bacteria</taxon>
        <taxon>Thermotogati</taxon>
        <taxon>Synergistota</taxon>
        <taxon>Synergistia</taxon>
        <taxon>Synergistales</taxon>
        <taxon>Dethiosulfovibrionaceae</taxon>
        <taxon>Dethiosulfovibrio</taxon>
    </lineage>
</organism>
<name>A0ABS9ELE4_9BACT</name>
<evidence type="ECO:0000256" key="1">
    <source>
        <dbReference type="ARBA" id="ARBA00010699"/>
    </source>
</evidence>
<dbReference type="InterPro" id="IPR044135">
    <property type="entry name" value="Met-tRNA-FMT_C"/>
</dbReference>
<dbReference type="SUPFAM" id="SSF50486">
    <property type="entry name" value="FMT C-terminal domain-like"/>
    <property type="match status" value="1"/>
</dbReference>
<dbReference type="RefSeq" id="WP_236098787.1">
    <property type="nucleotide sequence ID" value="NZ_JAKGUD010000003.1"/>
</dbReference>
<comment type="catalytic activity">
    <reaction evidence="5">
        <text>L-methionyl-tRNA(fMet) + (6R)-10-formyltetrahydrofolate = N-formyl-L-methionyl-tRNA(fMet) + (6S)-5,6,7,8-tetrahydrofolate + H(+)</text>
        <dbReference type="Rhea" id="RHEA:24380"/>
        <dbReference type="Rhea" id="RHEA-COMP:9952"/>
        <dbReference type="Rhea" id="RHEA-COMP:9953"/>
        <dbReference type="ChEBI" id="CHEBI:15378"/>
        <dbReference type="ChEBI" id="CHEBI:57453"/>
        <dbReference type="ChEBI" id="CHEBI:78530"/>
        <dbReference type="ChEBI" id="CHEBI:78844"/>
        <dbReference type="ChEBI" id="CHEBI:195366"/>
        <dbReference type="EC" id="2.1.2.9"/>
    </reaction>
</comment>
<feature type="domain" description="Formyl transferase N-terminal" evidence="6">
    <location>
        <begin position="28"/>
        <end position="174"/>
    </location>
</feature>
<dbReference type="Gene3D" id="3.40.50.12230">
    <property type="match status" value="1"/>
</dbReference>
<dbReference type="InterPro" id="IPR041711">
    <property type="entry name" value="Met-tRNA-FMT_N"/>
</dbReference>
<feature type="binding site" evidence="5">
    <location>
        <begin position="111"/>
        <end position="114"/>
    </location>
    <ligand>
        <name>(6S)-5,6,7,8-tetrahydrofolate</name>
        <dbReference type="ChEBI" id="CHEBI:57453"/>
    </ligand>
</feature>
<comment type="similarity">
    <text evidence="1 5">Belongs to the Fmt family.</text>
</comment>
<dbReference type="EMBL" id="JAKGUD010000003">
    <property type="protein sequence ID" value="MCF4142032.1"/>
    <property type="molecule type" value="Genomic_DNA"/>
</dbReference>
<dbReference type="NCBIfam" id="TIGR00460">
    <property type="entry name" value="fmt"/>
    <property type="match status" value="1"/>
</dbReference>
<sequence>MSCWFMGTGRFASLCLSRIMDLNLIPELVVTMPPRRGGRRGLAETPTPVDALAMEHSLNVHRSIDVNSDRTLLDRMGSKSPSVIFVIDFGQKVGEPYLSTPEYGCLNVHPSALPLYRGAAPVQRAIMDGAKKTGVTVFRLVEKMDAGPILISRFIDIDSEETGGELLFRLAYIGGDLLNRGVHLLKEKGISLQDQDHLKATYAHKIDKAEALLSWEMSAVAFHNTTRALNPTPGAFTFFRDKRLKIWRTAVTEKDLDDVVGAVRIDEEGFPVVRCSSGSVKLMEVQPEGRRSIDGKDWFKGSHLSEGDLLL</sequence>
<feature type="domain" description="Formyl transferase C-terminal" evidence="7">
    <location>
        <begin position="205"/>
        <end position="302"/>
    </location>
</feature>
<proteinExistence type="inferred from homology"/>
<dbReference type="HAMAP" id="MF_00182">
    <property type="entry name" value="Formyl_trans"/>
    <property type="match status" value="1"/>
</dbReference>
<dbReference type="CDD" id="cd08704">
    <property type="entry name" value="Met_tRNA_FMT_C"/>
    <property type="match status" value="1"/>
</dbReference>
<keyword evidence="4 5" id="KW-0648">Protein biosynthesis</keyword>
<dbReference type="InterPro" id="IPR002376">
    <property type="entry name" value="Formyl_transf_N"/>
</dbReference>
<evidence type="ECO:0000256" key="4">
    <source>
        <dbReference type="ARBA" id="ARBA00022917"/>
    </source>
</evidence>